<dbReference type="EMBL" id="CP104694">
    <property type="protein sequence ID" value="UXI68338.1"/>
    <property type="molecule type" value="Genomic_DNA"/>
</dbReference>
<reference evidence="2" key="1">
    <citation type="submission" date="2022-09" db="EMBL/GenBank/DDBJ databases">
        <title>Tahibacter sp. nov., isolated from a fresh water.</title>
        <authorList>
            <person name="Baek J.H."/>
            <person name="Lee J.K."/>
            <person name="Kim J.M."/>
            <person name="Jeon C.O."/>
        </authorList>
    </citation>
    <scope>NUCLEOTIDE SEQUENCE</scope>
    <source>
        <strain evidence="2">W38</strain>
    </source>
</reference>
<organism evidence="2 3">
    <name type="scientific">Tahibacter amnicola</name>
    <dbReference type="NCBI Taxonomy" id="2976241"/>
    <lineage>
        <taxon>Bacteria</taxon>
        <taxon>Pseudomonadati</taxon>
        <taxon>Pseudomonadota</taxon>
        <taxon>Gammaproteobacteria</taxon>
        <taxon>Lysobacterales</taxon>
        <taxon>Rhodanobacteraceae</taxon>
        <taxon>Tahibacter</taxon>
    </lineage>
</organism>
<evidence type="ECO:0000313" key="2">
    <source>
        <dbReference type="EMBL" id="UXI68338.1"/>
    </source>
</evidence>
<protein>
    <submittedName>
        <fullName evidence="2">Uncharacterized protein</fullName>
    </submittedName>
</protein>
<name>A0ABY6BGB4_9GAMM</name>
<keyword evidence="1" id="KW-0812">Transmembrane</keyword>
<keyword evidence="1" id="KW-1133">Transmembrane helix</keyword>
<feature type="transmembrane region" description="Helical" evidence="1">
    <location>
        <begin position="40"/>
        <end position="58"/>
    </location>
</feature>
<proteinExistence type="predicted"/>
<evidence type="ECO:0000313" key="3">
    <source>
        <dbReference type="Proteomes" id="UP001064632"/>
    </source>
</evidence>
<dbReference type="Proteomes" id="UP001064632">
    <property type="component" value="Chromosome"/>
</dbReference>
<accession>A0ABY6BGB4</accession>
<gene>
    <name evidence="2" type="ORF">N4264_01420</name>
</gene>
<keyword evidence="3" id="KW-1185">Reference proteome</keyword>
<dbReference type="RefSeq" id="WP_261695298.1">
    <property type="nucleotide sequence ID" value="NZ_CP104694.1"/>
</dbReference>
<evidence type="ECO:0000256" key="1">
    <source>
        <dbReference type="SAM" id="Phobius"/>
    </source>
</evidence>
<sequence length="88" mass="9773">MDVIDSDTTWGRRSSRYETDVRALRRYNRLLAKTARAGEVAVFIMLVTAVGGVAKVLWGTNFENGIVLDGTTNVCFYDGNTGQIRNVE</sequence>
<keyword evidence="1" id="KW-0472">Membrane</keyword>